<dbReference type="Gene3D" id="3.40.50.300">
    <property type="entry name" value="P-loop containing nucleotide triphosphate hydrolases"/>
    <property type="match status" value="1"/>
</dbReference>
<evidence type="ECO:0000256" key="6">
    <source>
        <dbReference type="ARBA" id="ARBA00022741"/>
    </source>
</evidence>
<dbReference type="PROSITE" id="PS50051">
    <property type="entry name" value="MCM_2"/>
    <property type="match status" value="1"/>
</dbReference>
<keyword evidence="20" id="KW-1185">Reference proteome</keyword>
<dbReference type="InterPro" id="IPR058768">
    <property type="entry name" value="MCM9_N"/>
</dbReference>
<dbReference type="InterPro" id="IPR001208">
    <property type="entry name" value="MCM_dom"/>
</dbReference>
<evidence type="ECO:0000256" key="5">
    <source>
        <dbReference type="ARBA" id="ARBA00022454"/>
    </source>
</evidence>
<dbReference type="Proteomes" id="UP001152836">
    <property type="component" value="Unassembled WGS sequence"/>
</dbReference>
<dbReference type="GO" id="GO:0000724">
    <property type="term" value="P:double-strand break repair via homologous recombination"/>
    <property type="evidence" value="ECO:0007669"/>
    <property type="project" value="TreeGrafter"/>
</dbReference>
<feature type="compositionally biased region" description="Polar residues" evidence="17">
    <location>
        <begin position="606"/>
        <end position="623"/>
    </location>
</feature>
<keyword evidence="7" id="KW-0227">DNA damage</keyword>
<comment type="caution">
    <text evidence="19">The sequence shown here is derived from an EMBL/GenBank/DDBJ whole genome shotgun (WGS) entry which is preliminary data.</text>
</comment>
<evidence type="ECO:0000256" key="2">
    <source>
        <dbReference type="ARBA" id="ARBA00004286"/>
    </source>
</evidence>
<feature type="compositionally biased region" description="Basic and acidic residues" evidence="17">
    <location>
        <begin position="980"/>
        <end position="997"/>
    </location>
</feature>
<organism evidence="19 20">
    <name type="scientific">Phodopus roborovskii</name>
    <name type="common">Roborovski's desert hamster</name>
    <name type="synonym">Cricetulus roborovskii</name>
    <dbReference type="NCBI Taxonomy" id="109678"/>
    <lineage>
        <taxon>Eukaryota</taxon>
        <taxon>Metazoa</taxon>
        <taxon>Chordata</taxon>
        <taxon>Craniata</taxon>
        <taxon>Vertebrata</taxon>
        <taxon>Euteleostomi</taxon>
        <taxon>Mammalia</taxon>
        <taxon>Eutheria</taxon>
        <taxon>Euarchontoglires</taxon>
        <taxon>Glires</taxon>
        <taxon>Rodentia</taxon>
        <taxon>Myomorpha</taxon>
        <taxon>Muroidea</taxon>
        <taxon>Cricetidae</taxon>
        <taxon>Cricetinae</taxon>
        <taxon>Phodopus</taxon>
    </lineage>
</organism>
<evidence type="ECO:0000256" key="15">
    <source>
        <dbReference type="ARBA" id="ARBA00047995"/>
    </source>
</evidence>
<evidence type="ECO:0000256" key="8">
    <source>
        <dbReference type="ARBA" id="ARBA00022801"/>
    </source>
</evidence>
<keyword evidence="6 16" id="KW-0547">Nucleotide-binding</keyword>
<dbReference type="InterPro" id="IPR027417">
    <property type="entry name" value="P-loop_NTPase"/>
</dbReference>
<evidence type="ECO:0000313" key="19">
    <source>
        <dbReference type="EMBL" id="CAH6778194.1"/>
    </source>
</evidence>
<dbReference type="InterPro" id="IPR031327">
    <property type="entry name" value="MCM"/>
</dbReference>
<dbReference type="FunFam" id="2.40.50.140:FF:000120">
    <property type="entry name" value="Probable DNA helicase MCM9"/>
    <property type="match status" value="1"/>
</dbReference>
<evidence type="ECO:0000256" key="13">
    <source>
        <dbReference type="ARBA" id="ARBA00023242"/>
    </source>
</evidence>
<comment type="similarity">
    <text evidence="3 16">Belongs to the MCM family.</text>
</comment>
<evidence type="ECO:0000256" key="1">
    <source>
        <dbReference type="ARBA" id="ARBA00004123"/>
    </source>
</evidence>
<dbReference type="PANTHER" id="PTHR11630">
    <property type="entry name" value="DNA REPLICATION LICENSING FACTOR MCM FAMILY MEMBER"/>
    <property type="match status" value="1"/>
</dbReference>
<keyword evidence="12" id="KW-0234">DNA repair</keyword>
<dbReference type="EMBL" id="CALSGD010000381">
    <property type="protein sequence ID" value="CAH6778194.1"/>
    <property type="molecule type" value="Genomic_DNA"/>
</dbReference>
<feature type="compositionally biased region" description="Basic and acidic residues" evidence="17">
    <location>
        <begin position="914"/>
        <end position="931"/>
    </location>
</feature>
<keyword evidence="11 16" id="KW-0238">DNA-binding</keyword>
<dbReference type="InterPro" id="IPR033762">
    <property type="entry name" value="MCM_OB"/>
</dbReference>
<evidence type="ECO:0000256" key="14">
    <source>
        <dbReference type="ARBA" id="ARBA00041085"/>
    </source>
</evidence>
<evidence type="ECO:0000256" key="7">
    <source>
        <dbReference type="ARBA" id="ARBA00022763"/>
    </source>
</evidence>
<evidence type="ECO:0000256" key="12">
    <source>
        <dbReference type="ARBA" id="ARBA00023204"/>
    </source>
</evidence>
<dbReference type="PRINTS" id="PR01657">
    <property type="entry name" value="MCMFAMILY"/>
</dbReference>
<dbReference type="GO" id="GO:0005694">
    <property type="term" value="C:chromosome"/>
    <property type="evidence" value="ECO:0007669"/>
    <property type="project" value="UniProtKB-SubCell"/>
</dbReference>
<feature type="compositionally biased region" description="Polar residues" evidence="17">
    <location>
        <begin position="1008"/>
        <end position="1021"/>
    </location>
</feature>
<feature type="compositionally biased region" description="Pro residues" evidence="17">
    <location>
        <begin position="788"/>
        <end position="797"/>
    </location>
</feature>
<evidence type="ECO:0000256" key="11">
    <source>
        <dbReference type="ARBA" id="ARBA00023125"/>
    </source>
</evidence>
<keyword evidence="13" id="KW-0539">Nucleus</keyword>
<feature type="compositionally biased region" description="Basic and acidic residues" evidence="17">
    <location>
        <begin position="694"/>
        <end position="705"/>
    </location>
</feature>
<dbReference type="GO" id="GO:0017116">
    <property type="term" value="F:single-stranded DNA helicase activity"/>
    <property type="evidence" value="ECO:0007669"/>
    <property type="project" value="TreeGrafter"/>
</dbReference>
<accession>A0AAU9YUV4</accession>
<dbReference type="Pfam" id="PF17207">
    <property type="entry name" value="MCM_OB"/>
    <property type="match status" value="1"/>
</dbReference>
<comment type="catalytic activity">
    <reaction evidence="15">
        <text>ATP + H2O = ADP + phosphate + H(+)</text>
        <dbReference type="Rhea" id="RHEA:13065"/>
        <dbReference type="ChEBI" id="CHEBI:15377"/>
        <dbReference type="ChEBI" id="CHEBI:15378"/>
        <dbReference type="ChEBI" id="CHEBI:30616"/>
        <dbReference type="ChEBI" id="CHEBI:43474"/>
        <dbReference type="ChEBI" id="CHEBI:456216"/>
        <dbReference type="EC" id="3.6.4.12"/>
    </reaction>
</comment>
<evidence type="ECO:0000256" key="10">
    <source>
        <dbReference type="ARBA" id="ARBA00022840"/>
    </source>
</evidence>
<protein>
    <recommendedName>
        <fullName evidence="14">DNA helicase MCM9</fullName>
        <ecNumber evidence="4">3.6.4.12</ecNumber>
    </recommendedName>
</protein>
<keyword evidence="5" id="KW-0158">Chromosome</keyword>
<keyword evidence="8" id="KW-0378">Hydrolase</keyword>
<dbReference type="SUPFAM" id="SSF52540">
    <property type="entry name" value="P-loop containing nucleoside triphosphate hydrolases"/>
    <property type="match status" value="1"/>
</dbReference>
<feature type="compositionally biased region" description="Basic residues" evidence="17">
    <location>
        <begin position="731"/>
        <end position="740"/>
    </location>
</feature>
<dbReference type="GO" id="GO:0042555">
    <property type="term" value="C:MCM complex"/>
    <property type="evidence" value="ECO:0007669"/>
    <property type="project" value="TreeGrafter"/>
</dbReference>
<evidence type="ECO:0000256" key="16">
    <source>
        <dbReference type="RuleBase" id="RU004070"/>
    </source>
</evidence>
<dbReference type="InterPro" id="IPR012340">
    <property type="entry name" value="NA-bd_OB-fold"/>
</dbReference>
<sequence>MNTDQVTLVGQVFESYVSEFHKNDILLILKERDEDAHYPVVVNAMTLFETNMEIGEYFTVFPNEVLTIFDSALRRSALTILQSLPEPEVFSMKQNLHARISGLPVCPELVREHIPKTKDVGHFLSVTGTVIRTSLVKVLEYERDYMCNKCKHVFVVQADFEQYYTFCRPSSCPSLENCDSSKFTCLSDLSSSPARCRDYQEIKIQEQVQRLAVGSIPRSMKVILEDDLVDSCKSGDDITIYGVVMQRWRPFQRDVRCEVEIVLKSNYVQVNNEQSSGMVMDEEVRKEFEDFWEHYKSDPFAGLTVTAVKDSGEWNLEAGALVLADAGLCCIDEFNSLKEHDRTSIHEAMEQQTISVAKAGLVCKLNTRTTILAATNPKGQYDPQESVSVNIALGSPLLSRFDLILVLLDTRNEDWDRIISSFILENKGYPSKSENLWSMEKMKTYFCLIRNLQPTLSDVSNQVLLRYYQMQRQSDSRNAARTTIRLLESLVRLAEAHARLMFRNTVTLEDAITVVSVMESSMQGGALLGGVNVLHTSFPESPRAQYRRQCELILEKLELQSLLSEELRRLERLQKENAHQPQPQSADVEATPGSSRNDAGDKPRLRTSTQQEQSSSCYNSSPAGSPIECPDRDSTPGLGLNGPTSSNHSAEHKGGRDDTLDSFDLVATPEIKPESSAVSPELKTTEGNVALKIPNDKPQGKEKHGPSHGSKLLETGHRPSLGAMDAPLRSHSVRGTKARKAAAVSEGAGQDDKPDSGLTHEPHGPPKLQKEGSQSLHRSTTRVRSLPPTVPFPPSIPLPGSEKTTGTPQRKRQKSPAQVREPAPESIETPDAPLVKLARFTFKQKTKLSHSPVPPSSTKTAANSCTSPQPRTRKGGAVPVEGPGKLTTTSGDRCSDQLQGKTKALSGQLPERSQPGEKDQGPGRRAIHPEPELGNQAGHSHPACKTDRREGVSCDNKSSKVHAGTLARLATFSFASPPESKSESLPPERKDLGERRPPAATVPVLGRQRQTFQLQPSTERANLSTHSLFALSELDDEALDFDWDEEMRKKP</sequence>
<evidence type="ECO:0000256" key="4">
    <source>
        <dbReference type="ARBA" id="ARBA00012551"/>
    </source>
</evidence>
<dbReference type="PANTHER" id="PTHR11630:SF48">
    <property type="entry name" value="DNA HELICASE MCM9"/>
    <property type="match status" value="1"/>
</dbReference>
<comment type="subcellular location">
    <subcellularLocation>
        <location evidence="2">Chromosome</location>
    </subcellularLocation>
    <subcellularLocation>
        <location evidence="1">Nucleus</location>
    </subcellularLocation>
</comment>
<evidence type="ECO:0000256" key="17">
    <source>
        <dbReference type="SAM" id="MobiDB-lite"/>
    </source>
</evidence>
<feature type="compositionally biased region" description="Basic and acidic residues" evidence="17">
    <location>
        <begin position="649"/>
        <end position="659"/>
    </location>
</feature>
<dbReference type="GO" id="GO:0005634">
    <property type="term" value="C:nucleus"/>
    <property type="evidence" value="ECO:0007669"/>
    <property type="project" value="UniProtKB-SubCell"/>
</dbReference>
<dbReference type="GO" id="GO:0005524">
    <property type="term" value="F:ATP binding"/>
    <property type="evidence" value="ECO:0007669"/>
    <property type="project" value="UniProtKB-KW"/>
</dbReference>
<dbReference type="AlphaFoldDB" id="A0AAU9YUV4"/>
<feature type="region of interest" description="Disordered" evidence="17">
    <location>
        <begin position="575"/>
        <end position="1021"/>
    </location>
</feature>
<keyword evidence="10 16" id="KW-0067">ATP-binding</keyword>
<dbReference type="SUPFAM" id="SSF50249">
    <property type="entry name" value="Nucleic acid-binding proteins"/>
    <property type="match status" value="1"/>
</dbReference>
<dbReference type="Pfam" id="PF00493">
    <property type="entry name" value="MCM"/>
    <property type="match status" value="1"/>
</dbReference>
<reference evidence="19" key="1">
    <citation type="submission" date="2022-06" db="EMBL/GenBank/DDBJ databases">
        <authorList>
            <person name="Andreotti S."/>
            <person name="Wyler E."/>
        </authorList>
    </citation>
    <scope>NUCLEOTIDE SEQUENCE</scope>
</reference>
<dbReference type="Gene3D" id="2.40.50.140">
    <property type="entry name" value="Nucleic acid-binding proteins"/>
    <property type="match status" value="1"/>
</dbReference>
<evidence type="ECO:0000313" key="20">
    <source>
        <dbReference type="Proteomes" id="UP001152836"/>
    </source>
</evidence>
<name>A0AAU9YUV4_PHORO</name>
<dbReference type="InterPro" id="IPR041562">
    <property type="entry name" value="MCM_lid"/>
</dbReference>
<dbReference type="GO" id="GO:0016787">
    <property type="term" value="F:hydrolase activity"/>
    <property type="evidence" value="ECO:0007669"/>
    <property type="project" value="UniProtKB-KW"/>
</dbReference>
<dbReference type="GO" id="GO:0003697">
    <property type="term" value="F:single-stranded DNA binding"/>
    <property type="evidence" value="ECO:0007669"/>
    <property type="project" value="TreeGrafter"/>
</dbReference>
<dbReference type="SMART" id="SM00350">
    <property type="entry name" value="MCM"/>
    <property type="match status" value="1"/>
</dbReference>
<feature type="domain" description="MCM C-terminal AAA(+) ATPase" evidence="18">
    <location>
        <begin position="305"/>
        <end position="423"/>
    </location>
</feature>
<gene>
    <name evidence="19" type="primary">Mcm9</name>
    <name evidence="19" type="ORF">PHOROB_LOCUS1984</name>
</gene>
<evidence type="ECO:0000259" key="18">
    <source>
        <dbReference type="PROSITE" id="PS50051"/>
    </source>
</evidence>
<evidence type="ECO:0000256" key="9">
    <source>
        <dbReference type="ARBA" id="ARBA00022806"/>
    </source>
</evidence>
<proteinExistence type="inferred from homology"/>
<dbReference type="EC" id="3.6.4.12" evidence="4"/>
<feature type="compositionally biased region" description="Basic and acidic residues" evidence="17">
    <location>
        <begin position="750"/>
        <end position="770"/>
    </location>
</feature>
<keyword evidence="9" id="KW-0347">Helicase</keyword>
<feature type="compositionally biased region" description="Polar residues" evidence="17">
    <location>
        <begin position="856"/>
        <end position="870"/>
    </location>
</feature>
<dbReference type="Pfam" id="PF17855">
    <property type="entry name" value="MCM_lid"/>
    <property type="match status" value="1"/>
</dbReference>
<feature type="compositionally biased region" description="Polar residues" evidence="17">
    <location>
        <begin position="886"/>
        <end position="900"/>
    </location>
</feature>
<evidence type="ECO:0000256" key="3">
    <source>
        <dbReference type="ARBA" id="ARBA00008010"/>
    </source>
</evidence>
<dbReference type="Pfam" id="PF26066">
    <property type="entry name" value="MCM9_N"/>
    <property type="match status" value="1"/>
</dbReference>